<evidence type="ECO:0000313" key="2">
    <source>
        <dbReference type="EMBL" id="JAP28412.1"/>
    </source>
</evidence>
<keyword evidence="1" id="KW-0472">Membrane</keyword>
<dbReference type="AlphaFoldDB" id="A0A0V0I6X6"/>
<dbReference type="EMBL" id="GEDG01010153">
    <property type="protein sequence ID" value="JAP28412.1"/>
    <property type="molecule type" value="Transcribed_RNA"/>
</dbReference>
<proteinExistence type="predicted"/>
<evidence type="ECO:0000256" key="1">
    <source>
        <dbReference type="SAM" id="Phobius"/>
    </source>
</evidence>
<sequence>MSNYVVYPTIKGLRPKITKYKLNFGAFRPISIFVYTSCILVHTISYICSKHLYSQGHALRFLRMADSIKVEFESLWLSRNAREWRDQMDLNG</sequence>
<accession>A0A0V0I6X6</accession>
<name>A0A0V0I6X6_SOLCH</name>
<organism evidence="2">
    <name type="scientific">Solanum chacoense</name>
    <name type="common">Chaco potato</name>
    <dbReference type="NCBI Taxonomy" id="4108"/>
    <lineage>
        <taxon>Eukaryota</taxon>
        <taxon>Viridiplantae</taxon>
        <taxon>Streptophyta</taxon>
        <taxon>Embryophyta</taxon>
        <taxon>Tracheophyta</taxon>
        <taxon>Spermatophyta</taxon>
        <taxon>Magnoliopsida</taxon>
        <taxon>eudicotyledons</taxon>
        <taxon>Gunneridae</taxon>
        <taxon>Pentapetalae</taxon>
        <taxon>asterids</taxon>
        <taxon>lamiids</taxon>
        <taxon>Solanales</taxon>
        <taxon>Solanaceae</taxon>
        <taxon>Solanoideae</taxon>
        <taxon>Solaneae</taxon>
        <taxon>Solanum</taxon>
    </lineage>
</organism>
<keyword evidence="1" id="KW-1133">Transmembrane helix</keyword>
<feature type="transmembrane region" description="Helical" evidence="1">
    <location>
        <begin position="32"/>
        <end position="53"/>
    </location>
</feature>
<keyword evidence="1" id="KW-0812">Transmembrane</keyword>
<protein>
    <submittedName>
        <fullName evidence="2">Putative ovule protein</fullName>
    </submittedName>
</protein>
<reference evidence="2" key="1">
    <citation type="submission" date="2015-12" db="EMBL/GenBank/DDBJ databases">
        <title>Gene expression during late stages of embryo sac development: a critical building block for successful pollen-pistil interactions.</title>
        <authorList>
            <person name="Liu Y."/>
            <person name="Joly V."/>
            <person name="Sabar M."/>
            <person name="Matton D.P."/>
        </authorList>
    </citation>
    <scope>NUCLEOTIDE SEQUENCE</scope>
</reference>